<sequence length="393" mass="41808">MDVKRIYLDWNATAPMLPEARDAMIEALSGVHGNASSVHHEGQVARTVIERARRAVATAVGAKAQSVVLTGGATESNNQVLRHHIVEHARPSLVSSAVEHPSVMEVVRELGQKEVPCVVWPVDSRGRLDLAWLRARFVEAAAEDSQLASPTMVSVMWANNEVGNVYPIDEIAALVHEFGALLHVDATQALGRVPVDFEAAGVDLMALSFHKMGGPKGIGAIVAREGLKIEATLAGGHQERGRRPGTENVPAAAGLSGALKALAEQGEAWGEALRKKRAVFLEALAEQSIEYELRGDLENHLPNTLNVAFKGIDGEDLLLALDLEGVSASSGSACTAGSLEPSHVVLAMGFEERDARRSVRFSFGPSTPEEDLVEAAKRVGVLVTRLSGYAAQG</sequence>
<dbReference type="PANTHER" id="PTHR11601">
    <property type="entry name" value="CYSTEINE DESULFURYLASE FAMILY MEMBER"/>
    <property type="match status" value="1"/>
</dbReference>
<dbReference type="GO" id="GO:0051536">
    <property type="term" value="F:iron-sulfur cluster binding"/>
    <property type="evidence" value="ECO:0007669"/>
    <property type="project" value="UniProtKB-KW"/>
</dbReference>
<dbReference type="PIRSF" id="PIRSF005572">
    <property type="entry name" value="NifS"/>
    <property type="match status" value="1"/>
</dbReference>
<evidence type="ECO:0000313" key="11">
    <source>
        <dbReference type="Proteomes" id="UP000249799"/>
    </source>
</evidence>
<dbReference type="Proteomes" id="UP000249799">
    <property type="component" value="Chromosome"/>
</dbReference>
<dbReference type="InterPro" id="IPR016454">
    <property type="entry name" value="Cysteine_dSase"/>
</dbReference>
<dbReference type="InterPro" id="IPR015421">
    <property type="entry name" value="PyrdxlP-dep_Trfase_major"/>
</dbReference>
<dbReference type="Gene3D" id="3.40.640.10">
    <property type="entry name" value="Type I PLP-dependent aspartate aminotransferase-like (Major domain)"/>
    <property type="match status" value="1"/>
</dbReference>
<keyword evidence="4" id="KW-0479">Metal-binding</keyword>
<proteinExistence type="inferred from homology"/>
<dbReference type="GO" id="GO:0031071">
    <property type="term" value="F:cysteine desulfurase activity"/>
    <property type="evidence" value="ECO:0007669"/>
    <property type="project" value="UniProtKB-EC"/>
</dbReference>
<keyword evidence="11" id="KW-1185">Reference proteome</keyword>
<keyword evidence="7" id="KW-0411">Iron-sulfur</keyword>
<gene>
    <name evidence="10" type="ORF">DN745_10375</name>
</gene>
<evidence type="ECO:0000259" key="9">
    <source>
        <dbReference type="Pfam" id="PF00266"/>
    </source>
</evidence>
<accession>A0A2Z4FL94</accession>
<feature type="domain" description="Aminotransferase class V" evidence="9">
    <location>
        <begin position="6"/>
        <end position="372"/>
    </location>
</feature>
<evidence type="ECO:0000256" key="5">
    <source>
        <dbReference type="ARBA" id="ARBA00022898"/>
    </source>
</evidence>
<evidence type="ECO:0000256" key="3">
    <source>
        <dbReference type="ARBA" id="ARBA00022679"/>
    </source>
</evidence>
<evidence type="ECO:0000313" key="10">
    <source>
        <dbReference type="EMBL" id="AWV89723.1"/>
    </source>
</evidence>
<dbReference type="InterPro" id="IPR015424">
    <property type="entry name" value="PyrdxlP-dep_Trfase"/>
</dbReference>
<comment type="catalytic activity">
    <reaction evidence="8">
        <text>(sulfur carrier)-H + L-cysteine = (sulfur carrier)-SH + L-alanine</text>
        <dbReference type="Rhea" id="RHEA:43892"/>
        <dbReference type="Rhea" id="RHEA-COMP:14737"/>
        <dbReference type="Rhea" id="RHEA-COMP:14739"/>
        <dbReference type="ChEBI" id="CHEBI:29917"/>
        <dbReference type="ChEBI" id="CHEBI:35235"/>
        <dbReference type="ChEBI" id="CHEBI:57972"/>
        <dbReference type="ChEBI" id="CHEBI:64428"/>
        <dbReference type="EC" id="2.8.1.7"/>
    </reaction>
</comment>
<dbReference type="AlphaFoldDB" id="A0A2Z4FL94"/>
<dbReference type="SUPFAM" id="SSF53383">
    <property type="entry name" value="PLP-dependent transferases"/>
    <property type="match status" value="1"/>
</dbReference>
<dbReference type="Gene3D" id="3.90.1150.10">
    <property type="entry name" value="Aspartate Aminotransferase, domain 1"/>
    <property type="match status" value="1"/>
</dbReference>
<evidence type="ECO:0000256" key="2">
    <source>
        <dbReference type="ARBA" id="ARBA00006490"/>
    </source>
</evidence>
<keyword evidence="5" id="KW-0663">Pyridoxal phosphate</keyword>
<dbReference type="OrthoDB" id="9808002at2"/>
<evidence type="ECO:0000256" key="1">
    <source>
        <dbReference type="ARBA" id="ARBA00001933"/>
    </source>
</evidence>
<evidence type="ECO:0000256" key="4">
    <source>
        <dbReference type="ARBA" id="ARBA00022723"/>
    </source>
</evidence>
<dbReference type="KEGG" id="bsed:DN745_10375"/>
<keyword evidence="6" id="KW-0408">Iron</keyword>
<dbReference type="Gene3D" id="1.10.260.50">
    <property type="match status" value="1"/>
</dbReference>
<keyword evidence="3" id="KW-0808">Transferase</keyword>
<comment type="cofactor">
    <cofactor evidence="1">
        <name>pyridoxal 5'-phosphate</name>
        <dbReference type="ChEBI" id="CHEBI:597326"/>
    </cofactor>
</comment>
<dbReference type="GO" id="GO:0046872">
    <property type="term" value="F:metal ion binding"/>
    <property type="evidence" value="ECO:0007669"/>
    <property type="project" value="UniProtKB-KW"/>
</dbReference>
<dbReference type="EMBL" id="CP030032">
    <property type="protein sequence ID" value="AWV89723.1"/>
    <property type="molecule type" value="Genomic_DNA"/>
</dbReference>
<evidence type="ECO:0000256" key="7">
    <source>
        <dbReference type="ARBA" id="ARBA00023014"/>
    </source>
</evidence>
<dbReference type="InterPro" id="IPR000192">
    <property type="entry name" value="Aminotrans_V_dom"/>
</dbReference>
<comment type="similarity">
    <text evidence="2">Belongs to the class-V pyridoxal-phosphate-dependent aminotransferase family. NifS/IscS subfamily.</text>
</comment>
<name>A0A2Z4FL94_9DELT</name>
<dbReference type="InterPro" id="IPR015422">
    <property type="entry name" value="PyrdxlP-dep_Trfase_small"/>
</dbReference>
<organism evidence="10 11">
    <name type="scientific">Bradymonas sediminis</name>
    <dbReference type="NCBI Taxonomy" id="1548548"/>
    <lineage>
        <taxon>Bacteria</taxon>
        <taxon>Deltaproteobacteria</taxon>
        <taxon>Bradymonadales</taxon>
        <taxon>Bradymonadaceae</taxon>
        <taxon>Bradymonas</taxon>
    </lineage>
</organism>
<protein>
    <submittedName>
        <fullName evidence="10">Cysteine desulfurase NifS</fullName>
    </submittedName>
</protein>
<evidence type="ECO:0000256" key="6">
    <source>
        <dbReference type="ARBA" id="ARBA00023004"/>
    </source>
</evidence>
<dbReference type="Pfam" id="PF00266">
    <property type="entry name" value="Aminotran_5"/>
    <property type="match status" value="1"/>
</dbReference>
<reference evidence="10 11" key="1">
    <citation type="submission" date="2018-06" db="EMBL/GenBank/DDBJ databases">
        <title>Lujinxingia sediminis gen. nov. sp. nov., a new facultative anaerobic member of the class Deltaproteobacteria, and proposal of Lujinxingaceae fam. nov.</title>
        <authorList>
            <person name="Guo L.-Y."/>
            <person name="Li C.-M."/>
            <person name="Wang S."/>
            <person name="Du Z.-J."/>
        </authorList>
    </citation>
    <scope>NUCLEOTIDE SEQUENCE [LARGE SCALE GENOMIC DNA]</scope>
    <source>
        <strain evidence="10 11">FA350</strain>
    </source>
</reference>
<dbReference type="PANTHER" id="PTHR11601:SF34">
    <property type="entry name" value="CYSTEINE DESULFURASE"/>
    <property type="match status" value="1"/>
</dbReference>
<evidence type="ECO:0000256" key="8">
    <source>
        <dbReference type="ARBA" id="ARBA00050776"/>
    </source>
</evidence>